<sequence length="372" mass="40075">MRPDRWRLRWFVQRTSSRGSNDDRKHRHGVPGSSCRVGRAGSVRNGDENPVQENRELGCPPAWLQGLPRVRSALQAEFPRYSAVVDRGDWRGRMPILQTRVPNSRIGIHGGAAVSGMTETETRAGEGAGSPLDIMLGHGFSVGPLAGKAPLTSHGVLDFTTDRNVIASWKRKFPGCNWGATQIGVLALDVDLRYGGTVSALNLRPEHQTLTIRTGSGGWHIYYRHSGPVRGKVQGIPGIDVKAGGRGYLVAPGSIHPDTGKPYRLHRDIPIADLPEHLLAMIVQPTYTPARPNLQCSSGLYGDRWDGLVRSVAEAQPGNRNGTLFWAAARAAADSAPAAVYSALAAAAHEIGLGVHEIQQTIQSGQRKAATS</sequence>
<dbReference type="KEGG" id="mfre:EXE63_20750"/>
<dbReference type="EMBL" id="CP038799">
    <property type="protein sequence ID" value="QIV83050.1"/>
    <property type="molecule type" value="Genomic_DNA"/>
</dbReference>
<evidence type="ECO:0000259" key="3">
    <source>
        <dbReference type="SMART" id="SM00943"/>
    </source>
</evidence>
<dbReference type="SMART" id="SM00942">
    <property type="entry name" value="PriCT_1"/>
    <property type="match status" value="1"/>
</dbReference>
<feature type="domain" description="DNA primase/polymerase bifunctional N-terminal" evidence="3">
    <location>
        <begin position="132"/>
        <end position="278"/>
    </location>
</feature>
<proteinExistence type="predicted"/>
<dbReference type="AlphaFoldDB" id="A0A6H0S7B0"/>
<dbReference type="Proteomes" id="UP000501849">
    <property type="component" value="Chromosome"/>
</dbReference>
<organism evidence="4 5">
    <name type="scientific">Mycolicibacterium frederiksbergense</name>
    <dbReference type="NCBI Taxonomy" id="117567"/>
    <lineage>
        <taxon>Bacteria</taxon>
        <taxon>Bacillati</taxon>
        <taxon>Actinomycetota</taxon>
        <taxon>Actinomycetes</taxon>
        <taxon>Mycobacteriales</taxon>
        <taxon>Mycobacteriaceae</taxon>
        <taxon>Mycolicibacterium</taxon>
    </lineage>
</organism>
<dbReference type="InterPro" id="IPR015330">
    <property type="entry name" value="DNA_primase/pol_bifunc_N"/>
</dbReference>
<evidence type="ECO:0000313" key="4">
    <source>
        <dbReference type="EMBL" id="QIV83050.1"/>
    </source>
</evidence>
<evidence type="ECO:0000313" key="5">
    <source>
        <dbReference type="Proteomes" id="UP000501849"/>
    </source>
</evidence>
<keyword evidence="5" id="KW-1185">Reference proteome</keyword>
<protein>
    <submittedName>
        <fullName evidence="4">Bifunctional DNA primase/polymerase</fullName>
    </submittedName>
</protein>
<accession>A0A6H0S7B0</accession>
<evidence type="ECO:0000256" key="1">
    <source>
        <dbReference type="SAM" id="MobiDB-lite"/>
    </source>
</evidence>
<gene>
    <name evidence="4" type="ORF">EXE63_20750</name>
</gene>
<reference evidence="4 5" key="1">
    <citation type="submission" date="2019-04" db="EMBL/GenBank/DDBJ databases">
        <title>Draft, Whole-Genome Sequence of the Anthracene-degrading Mycobacterium frederiksbergense LB501T, Isolated from a Polycyclic Aromatic Hydrocarbon (PAH)-Contaminated Soil.</title>
        <authorList>
            <person name="Augelletti F."/>
        </authorList>
    </citation>
    <scope>NUCLEOTIDE SEQUENCE [LARGE SCALE GENOMIC DNA]</scope>
    <source>
        <strain evidence="4 5">LB 501T</strain>
    </source>
</reference>
<dbReference type="CDD" id="cd04859">
    <property type="entry name" value="Prim_Pol"/>
    <property type="match status" value="1"/>
</dbReference>
<evidence type="ECO:0000259" key="2">
    <source>
        <dbReference type="SMART" id="SM00942"/>
    </source>
</evidence>
<dbReference type="SMART" id="SM00943">
    <property type="entry name" value="Prim-Pol"/>
    <property type="match status" value="1"/>
</dbReference>
<dbReference type="SUPFAM" id="SSF56747">
    <property type="entry name" value="Prim-pol domain"/>
    <property type="match status" value="1"/>
</dbReference>
<dbReference type="Pfam" id="PF09250">
    <property type="entry name" value="Prim-Pol"/>
    <property type="match status" value="1"/>
</dbReference>
<feature type="region of interest" description="Disordered" evidence="1">
    <location>
        <begin position="17"/>
        <end position="54"/>
    </location>
</feature>
<name>A0A6H0S7B0_9MYCO</name>
<feature type="domain" description="Primase C-terminal 1" evidence="2">
    <location>
        <begin position="309"/>
        <end position="371"/>
    </location>
</feature>
<dbReference type="InterPro" id="IPR014820">
    <property type="entry name" value="PriCT_1"/>
</dbReference>